<dbReference type="RefSeq" id="XP_026538305.1">
    <property type="nucleotide sequence ID" value="XM_026682520.1"/>
</dbReference>
<dbReference type="CTD" id="79905"/>
<evidence type="ECO:0000259" key="8">
    <source>
        <dbReference type="Pfam" id="PF07810"/>
    </source>
</evidence>
<feature type="transmembrane region" description="Helical" evidence="6">
    <location>
        <begin position="433"/>
        <end position="453"/>
    </location>
</feature>
<evidence type="ECO:0000256" key="6">
    <source>
        <dbReference type="RuleBase" id="RU310713"/>
    </source>
</evidence>
<feature type="transmembrane region" description="Helical" evidence="6">
    <location>
        <begin position="254"/>
        <end position="276"/>
    </location>
</feature>
<name>A0A6J1V6F1_9SAUR</name>
<organism evidence="9 10">
    <name type="scientific">Notechis scutatus</name>
    <name type="common">mainland tiger snake</name>
    <dbReference type="NCBI Taxonomy" id="8663"/>
    <lineage>
        <taxon>Eukaryota</taxon>
        <taxon>Metazoa</taxon>
        <taxon>Chordata</taxon>
        <taxon>Craniata</taxon>
        <taxon>Vertebrata</taxon>
        <taxon>Euteleostomi</taxon>
        <taxon>Lepidosauria</taxon>
        <taxon>Squamata</taxon>
        <taxon>Bifurcata</taxon>
        <taxon>Unidentata</taxon>
        <taxon>Episquamata</taxon>
        <taxon>Toxicofera</taxon>
        <taxon>Serpentes</taxon>
        <taxon>Colubroidea</taxon>
        <taxon>Elapidae</taxon>
        <taxon>Hydrophiinae</taxon>
        <taxon>Notechis</taxon>
    </lineage>
</organism>
<evidence type="ECO:0000313" key="10">
    <source>
        <dbReference type="RefSeq" id="XP_026538305.1"/>
    </source>
</evidence>
<evidence type="ECO:0000256" key="4">
    <source>
        <dbReference type="ARBA" id="ARBA00022989"/>
    </source>
</evidence>
<keyword evidence="5 6" id="KW-0472">Membrane</keyword>
<dbReference type="AlphaFoldDB" id="A0A6J1V6F1"/>
<evidence type="ECO:0000256" key="7">
    <source>
        <dbReference type="SAM" id="MobiDB-lite"/>
    </source>
</evidence>
<dbReference type="PANTHER" id="PTHR23302:SF42">
    <property type="entry name" value="TRANSMEMBRANE CHANNEL-LIKE PROTEIN 7"/>
    <property type="match status" value="1"/>
</dbReference>
<evidence type="ECO:0000313" key="9">
    <source>
        <dbReference type="Proteomes" id="UP000504612"/>
    </source>
</evidence>
<evidence type="ECO:0000256" key="2">
    <source>
        <dbReference type="ARBA" id="ARBA00006510"/>
    </source>
</evidence>
<evidence type="ECO:0000256" key="3">
    <source>
        <dbReference type="ARBA" id="ARBA00022692"/>
    </source>
</evidence>
<comment type="similarity">
    <text evidence="2 6">Belongs to the TMC family.</text>
</comment>
<feature type="transmembrane region" description="Helical" evidence="6">
    <location>
        <begin position="487"/>
        <end position="505"/>
    </location>
</feature>
<dbReference type="InterPro" id="IPR038900">
    <property type="entry name" value="TMC"/>
</dbReference>
<keyword evidence="4 6" id="KW-1133">Transmembrane helix</keyword>
<keyword evidence="3 6" id="KW-0812">Transmembrane</keyword>
<feature type="transmembrane region" description="Helical" evidence="6">
    <location>
        <begin position="221"/>
        <end position="242"/>
    </location>
</feature>
<feature type="transmembrane region" description="Helical" evidence="6">
    <location>
        <begin position="587"/>
        <end position="608"/>
    </location>
</feature>
<proteinExistence type="inferred from homology"/>
<dbReference type="Proteomes" id="UP000504612">
    <property type="component" value="Unplaced"/>
</dbReference>
<dbReference type="KEGG" id="nss:113421886"/>
<dbReference type="Pfam" id="PF07810">
    <property type="entry name" value="TMC"/>
    <property type="match status" value="1"/>
</dbReference>
<feature type="region of interest" description="Disordered" evidence="7">
    <location>
        <begin position="1"/>
        <end position="20"/>
    </location>
</feature>
<accession>A0A6J1V6F1</accession>
<dbReference type="PANTHER" id="PTHR23302">
    <property type="entry name" value="TRANSMEMBRANE CHANNEL-RELATED"/>
    <property type="match status" value="1"/>
</dbReference>
<evidence type="ECO:0000256" key="1">
    <source>
        <dbReference type="ARBA" id="ARBA00004141"/>
    </source>
</evidence>
<dbReference type="InterPro" id="IPR012496">
    <property type="entry name" value="TMC_dom"/>
</dbReference>
<feature type="transmembrane region" description="Helical" evidence="6">
    <location>
        <begin position="351"/>
        <end position="373"/>
    </location>
</feature>
<feature type="domain" description="TMC" evidence="8">
    <location>
        <begin position="475"/>
        <end position="585"/>
    </location>
</feature>
<comment type="subcellular location">
    <subcellularLocation>
        <location evidence="1 6">Membrane</location>
        <topology evidence="1 6">Multi-pass membrane protein</topology>
    </subcellularLocation>
</comment>
<feature type="transmembrane region" description="Helical" evidence="6">
    <location>
        <begin position="543"/>
        <end position="566"/>
    </location>
</feature>
<feature type="transmembrane region" description="Helical" evidence="6">
    <location>
        <begin position="398"/>
        <end position="421"/>
    </location>
</feature>
<keyword evidence="9" id="KW-1185">Reference proteome</keyword>
<gene>
    <name evidence="10" type="primary">TMC7</name>
</gene>
<sequence length="731" mass="84039">MSGRRGSENPAEGSSDDVFLPDPHVPAVTFLQELPSYQSMRRRRLVTGNVDNCHSFARSASGEARNLIQGIESRNVNLDRPLRECALPLAEKRRLRELEQKQIQSQSRWNQWKKATNKSLKKMLENIKEVISYLELWRYDIRSIEEKFGTGVKSYFSFLRFLVVLNVVIFLLLFGFITLPTALVKYGVVNGSYVKVPPETGPKCTVYTIVSTKGLVYFYSYIIDLLSGTGFLEMTSLFYGYYSVDNVPLGVLEYHVPLAYLLITLAYLSMSFVWIIKRSVEGFKRSLIYNEDPFQSYCNKILAGWDFCITDVNAARLKHSSLLYELKTDLQDERLRQRAADRSFKEKARIYCLRIFLNCVVLAVLSACFYSIYRVTVYSQEHSFPENNIKLGDLLVQYLPSMVITVANFFAPLIFSFLIKYEDYSPVFEIRLTLIRCVFVRLANVVVLLISLWTRITSCADKCKTCGYNYHLYPCWESRVGQEMYKLMIFDLIIIFAVIVFIDFPRKLIVTHCPVKAFRWVGLQEFAIPDNVLEIVYGQTICWIGTFYCPLLPAIAAVKYFIVFYIKKLSLMHTCKPSARPFRASSSHFFFLVVLLLGLILAFIPLGLSMTRIPSSKACGPFLNFNRSWDVIGHTIQKFPLVLQRILNGISSETFAVPFFMVTCFVVFCFIALAGAHKRVINQLREQLATESRDKLFLIQQLTKAQVHRWDFFNPLEGNMKSKQAGAGFSK</sequence>
<dbReference type="GO" id="GO:0008381">
    <property type="term" value="F:mechanosensitive monoatomic ion channel activity"/>
    <property type="evidence" value="ECO:0007669"/>
    <property type="project" value="TreeGrafter"/>
</dbReference>
<protein>
    <recommendedName>
        <fullName evidence="6">Transmembrane channel-like protein</fullName>
    </recommendedName>
</protein>
<reference evidence="10" key="1">
    <citation type="submission" date="2025-08" db="UniProtKB">
        <authorList>
            <consortium name="RefSeq"/>
        </authorList>
    </citation>
    <scope>IDENTIFICATION</scope>
</reference>
<evidence type="ECO:0000256" key="5">
    <source>
        <dbReference type="ARBA" id="ARBA00023136"/>
    </source>
</evidence>
<feature type="transmembrane region" description="Helical" evidence="6">
    <location>
        <begin position="655"/>
        <end position="676"/>
    </location>
</feature>
<dbReference type="GO" id="GO:0005886">
    <property type="term" value="C:plasma membrane"/>
    <property type="evidence" value="ECO:0007669"/>
    <property type="project" value="InterPro"/>
</dbReference>
<feature type="transmembrane region" description="Helical" evidence="6">
    <location>
        <begin position="155"/>
        <end position="177"/>
    </location>
</feature>
<dbReference type="GeneID" id="113421886"/>